<proteinExistence type="predicted"/>
<protein>
    <submittedName>
        <fullName evidence="2">Uncharacterized protein</fullName>
    </submittedName>
</protein>
<name>A0A6J5PWX0_9CAUD</name>
<dbReference type="EMBL" id="LR796937">
    <property type="protein sequence ID" value="CAB4176383.1"/>
    <property type="molecule type" value="Genomic_DNA"/>
</dbReference>
<evidence type="ECO:0000313" key="2">
    <source>
        <dbReference type="EMBL" id="CAB4176383.1"/>
    </source>
</evidence>
<reference evidence="2" key="1">
    <citation type="submission" date="2020-05" db="EMBL/GenBank/DDBJ databases">
        <authorList>
            <person name="Chiriac C."/>
            <person name="Salcher M."/>
            <person name="Ghai R."/>
            <person name="Kavagutti S V."/>
        </authorList>
    </citation>
    <scope>NUCLEOTIDE SEQUENCE</scope>
</reference>
<evidence type="ECO:0000256" key="1">
    <source>
        <dbReference type="SAM" id="MobiDB-lite"/>
    </source>
</evidence>
<accession>A0A6J5PWX0</accession>
<organism evidence="2">
    <name type="scientific">uncultured Caudovirales phage</name>
    <dbReference type="NCBI Taxonomy" id="2100421"/>
    <lineage>
        <taxon>Viruses</taxon>
        <taxon>Duplodnaviria</taxon>
        <taxon>Heunggongvirae</taxon>
        <taxon>Uroviricota</taxon>
        <taxon>Caudoviricetes</taxon>
        <taxon>Peduoviridae</taxon>
        <taxon>Maltschvirus</taxon>
        <taxon>Maltschvirus maltsch</taxon>
    </lineage>
</organism>
<feature type="region of interest" description="Disordered" evidence="1">
    <location>
        <begin position="56"/>
        <end position="90"/>
    </location>
</feature>
<sequence length="90" mass="9830">MSRDSLYDGVSATSSKTVITTTDYKPRCPVCGGLLAIMATRPWEIDCRKCGEKFLSPRNGVPMPTPPAAEDRARRATQAKRSKPIPPPNL</sequence>
<gene>
    <name evidence="2" type="ORF">UFOVP978_28</name>
</gene>